<comment type="similarity">
    <text evidence="1">Belongs to the iron-sulfur cluster assembly SufBD family.</text>
</comment>
<feature type="domain" description="SUF system FeS cluster assembly SufBD N-terminal" evidence="3">
    <location>
        <begin position="152"/>
        <end position="215"/>
    </location>
</feature>
<protein>
    <submittedName>
        <fullName evidence="4">Fe-S cluster assembly protein SufB</fullName>
    </submittedName>
</protein>
<evidence type="ECO:0000256" key="1">
    <source>
        <dbReference type="ARBA" id="ARBA00043967"/>
    </source>
</evidence>
<dbReference type="InterPro" id="IPR010231">
    <property type="entry name" value="SUF_FeS_clus_asmbl_SufB"/>
</dbReference>
<evidence type="ECO:0000313" key="4">
    <source>
        <dbReference type="EMBL" id="MBM9433346.1"/>
    </source>
</evidence>
<reference evidence="5" key="1">
    <citation type="submission" date="2021-02" db="EMBL/GenBank/DDBJ databases">
        <title>Leucobacter sp. CX169.</title>
        <authorList>
            <person name="Cheng Y."/>
        </authorList>
    </citation>
    <scope>NUCLEOTIDE SEQUENCE [LARGE SCALE GENOMIC DNA]</scope>
    <source>
        <strain evidence="5">JY899</strain>
    </source>
</reference>
<dbReference type="InterPro" id="IPR037284">
    <property type="entry name" value="SUF_FeS_clus_asmbl_SufBD_sf"/>
</dbReference>
<evidence type="ECO:0000259" key="3">
    <source>
        <dbReference type="Pfam" id="PF19295"/>
    </source>
</evidence>
<evidence type="ECO:0000313" key="5">
    <source>
        <dbReference type="Proteomes" id="UP000705983"/>
    </source>
</evidence>
<dbReference type="EMBL" id="JAFFJS010000003">
    <property type="protein sequence ID" value="MBM9433346.1"/>
    <property type="molecule type" value="Genomic_DNA"/>
</dbReference>
<dbReference type="RefSeq" id="WP_182174394.1">
    <property type="nucleotide sequence ID" value="NZ_CP059676.1"/>
</dbReference>
<name>A0ABS2TIH8_9ACTO</name>
<keyword evidence="5" id="KW-1185">Reference proteome</keyword>
<dbReference type="PANTHER" id="PTHR30508:SF1">
    <property type="entry name" value="UPF0051 PROTEIN ABCI8, CHLOROPLASTIC-RELATED"/>
    <property type="match status" value="1"/>
</dbReference>
<proteinExistence type="inferred from homology"/>
<dbReference type="InterPro" id="IPR045595">
    <property type="entry name" value="SufBD_N"/>
</dbReference>
<comment type="caution">
    <text evidence="4">The sequence shown here is derived from an EMBL/GenBank/DDBJ whole genome shotgun (WGS) entry which is preliminary data.</text>
</comment>
<evidence type="ECO:0000259" key="2">
    <source>
        <dbReference type="Pfam" id="PF01458"/>
    </source>
</evidence>
<gene>
    <name evidence="4" type="primary">sufB</name>
    <name evidence="4" type="ORF">JVW63_06505</name>
</gene>
<dbReference type="PANTHER" id="PTHR30508">
    <property type="entry name" value="FES CLUSTER ASSEMBLY PROTEIN SUF"/>
    <property type="match status" value="1"/>
</dbReference>
<feature type="domain" description="SUF system FeS cluster assembly SufBD core" evidence="2">
    <location>
        <begin position="218"/>
        <end position="452"/>
    </location>
</feature>
<organism evidence="4 5">
    <name type="scientific">Flaviflexus equikiangi</name>
    <dbReference type="NCBI Taxonomy" id="2758573"/>
    <lineage>
        <taxon>Bacteria</taxon>
        <taxon>Bacillati</taxon>
        <taxon>Actinomycetota</taxon>
        <taxon>Actinomycetes</taxon>
        <taxon>Actinomycetales</taxon>
        <taxon>Actinomycetaceae</taxon>
        <taxon>Flaviflexus</taxon>
    </lineage>
</organism>
<dbReference type="Proteomes" id="UP000705983">
    <property type="component" value="Unassembled WGS sequence"/>
</dbReference>
<sequence length="481" mass="53818">MTQTRPDAGVGEPMTQDETIASIGHYKFGWHDSDEAGEKARRGLSEDVVRNISAMKDEPEWMLERRLKGLSLFDKKPLPMWGADLTDIDFDRIKYFVRSTEKQATSWEDLPDDIKETYDRLGIPEAEKQRLVAGVAAQYESEVVYHQIREDLEEQGVIFLDTDTALKEHPELFQEYFGTVIPAGDNKFAALNTAVWSGGSFVYVPPGVHVEIPLQAYFRINTENMGQFERTLIIADEGSYVHYVEGCTAPIYQSDSLHSAVVEIIVKKDARVRYTTIQNWSNNVYNLVTKRTVVEEGGVMEWIDGNIGSKVTMKYPAVYLMGEHARGETLSIAFAGAGQHQDTGSKMVHMAPHTSSSIVSKSVARGGGRASYRGLVQVMPEAVHSKSTVLCDALLVDTESRSDTYPYVDVRVDDVEMGHEATVSKVSEDQLFYLMSRGMEEAEAMAMIVRGFVEPIARELPMEYALELNRLIELQMEGAVG</sequence>
<dbReference type="Pfam" id="PF01458">
    <property type="entry name" value="SUFBD_core"/>
    <property type="match status" value="1"/>
</dbReference>
<dbReference type="NCBIfam" id="TIGR01980">
    <property type="entry name" value="sufB"/>
    <property type="match status" value="1"/>
</dbReference>
<dbReference type="Pfam" id="PF19295">
    <property type="entry name" value="SufBD_N"/>
    <property type="match status" value="1"/>
</dbReference>
<dbReference type="InterPro" id="IPR000825">
    <property type="entry name" value="SUF_FeS_clus_asmbl_SufBD_core"/>
</dbReference>
<dbReference type="InterPro" id="IPR055346">
    <property type="entry name" value="Fe-S_cluster_assembly_SufBD"/>
</dbReference>
<dbReference type="SUPFAM" id="SSF101960">
    <property type="entry name" value="Stabilizer of iron transporter SufD"/>
    <property type="match status" value="1"/>
</dbReference>
<accession>A0ABS2TIH8</accession>